<proteinExistence type="predicted"/>
<protein>
    <submittedName>
        <fullName evidence="2">Rhs element Vgr protein</fullName>
    </submittedName>
</protein>
<dbReference type="Pfam" id="PF10106">
    <property type="entry name" value="DUF2345"/>
    <property type="match status" value="1"/>
</dbReference>
<evidence type="ECO:0000313" key="2">
    <source>
        <dbReference type="EMBL" id="MCU5784944.1"/>
    </source>
</evidence>
<gene>
    <name evidence="2" type="ORF">MA04_04244</name>
</gene>
<keyword evidence="3" id="KW-1185">Reference proteome</keyword>
<reference evidence="2" key="1">
    <citation type="submission" date="2012-09" db="EMBL/GenBank/DDBJ databases">
        <title>Genome Sequence of alkane-degrading Bacterium Alcanivorax balearicus MACL04.</title>
        <authorList>
            <person name="Lai Q."/>
            <person name="Shao Z."/>
        </authorList>
    </citation>
    <scope>NUCLEOTIDE SEQUENCE</scope>
    <source>
        <strain evidence="2">MACL04</strain>
    </source>
</reference>
<comment type="caution">
    <text evidence="2">The sequence shown here is derived from an EMBL/GenBank/DDBJ whole genome shotgun (WGS) entry which is preliminary data.</text>
</comment>
<dbReference type="RefSeq" id="WP_262462793.1">
    <property type="nucleotide sequence ID" value="NZ_ARXS01000051.1"/>
</dbReference>
<evidence type="ECO:0000259" key="1">
    <source>
        <dbReference type="Pfam" id="PF10106"/>
    </source>
</evidence>
<dbReference type="InterPro" id="IPR018769">
    <property type="entry name" value="VgrG2_DUF2345"/>
</dbReference>
<dbReference type="EMBL" id="ARXS01000051">
    <property type="protein sequence ID" value="MCU5784944.1"/>
    <property type="molecule type" value="Genomic_DNA"/>
</dbReference>
<dbReference type="Proteomes" id="UP001064106">
    <property type="component" value="Unassembled WGS sequence"/>
</dbReference>
<accession>A0ABT2R5C9</accession>
<feature type="non-terminal residue" evidence="2">
    <location>
        <position position="1"/>
    </location>
</feature>
<feature type="domain" description="DUF2345" evidence="1">
    <location>
        <begin position="2"/>
        <end position="87"/>
    </location>
</feature>
<organism evidence="2 3">
    <name type="scientific">Alloalcanivorax balearicus MACL04</name>
    <dbReference type="NCBI Taxonomy" id="1177182"/>
    <lineage>
        <taxon>Bacteria</taxon>
        <taxon>Pseudomonadati</taxon>
        <taxon>Pseudomonadota</taxon>
        <taxon>Gammaproteobacteria</taxon>
        <taxon>Oceanospirillales</taxon>
        <taxon>Alcanivoracaceae</taxon>
        <taxon>Alloalcanivorax</taxon>
    </lineage>
</organism>
<name>A0ABT2R5C9_9GAMM</name>
<sequence length="195" mass="20634">AGLYSHKGPLKIISENGPVSLQANGGPLELLADQAITATSSEGKVSVLAKEKITLQSGEVEIVLDGANIFFRCPGTFTIKGSIKSLEPGQAGSVSIPALPSAKSDLPTHEAVDWIALDYRDPDTGVGIAQADYDILFQDGPTVSGQLDANGEGRHERVDNKLVENVVYKPRTPETDQPFASLFDLQIPDAGDNHA</sequence>
<evidence type="ECO:0000313" key="3">
    <source>
        <dbReference type="Proteomes" id="UP001064106"/>
    </source>
</evidence>